<comment type="caution">
    <text evidence="3">The sequence shown here is derived from an EMBL/GenBank/DDBJ whole genome shotgun (WGS) entry which is preliminary data.</text>
</comment>
<keyword evidence="4" id="KW-1185">Reference proteome</keyword>
<dbReference type="AlphaFoldDB" id="A0A397Q7B1"/>
<dbReference type="Proteomes" id="UP000266273">
    <property type="component" value="Unassembled WGS sequence"/>
</dbReference>
<gene>
    <name evidence="3" type="ORF">BXY53_1474</name>
</gene>
<dbReference type="EMBL" id="QXDF01000001">
    <property type="protein sequence ID" value="RIA56369.1"/>
    <property type="molecule type" value="Genomic_DNA"/>
</dbReference>
<reference evidence="3 4" key="1">
    <citation type="submission" date="2018-08" db="EMBL/GenBank/DDBJ databases">
        <title>Genomic Encyclopedia of Archaeal and Bacterial Type Strains, Phase II (KMG-II): from individual species to whole genera.</title>
        <authorList>
            <person name="Goeker M."/>
        </authorList>
    </citation>
    <scope>NUCLEOTIDE SEQUENCE [LARGE SCALE GENOMIC DNA]</scope>
    <source>
        <strain evidence="3 4">DSM 5002</strain>
    </source>
</reference>
<proteinExistence type="predicted"/>
<feature type="compositionally biased region" description="Basic and acidic residues" evidence="1">
    <location>
        <begin position="134"/>
        <end position="143"/>
    </location>
</feature>
<dbReference type="OrthoDB" id="7933465at2"/>
<protein>
    <submittedName>
        <fullName evidence="3">Uncharacterized protein</fullName>
    </submittedName>
</protein>
<feature type="signal peptide" evidence="2">
    <location>
        <begin position="1"/>
        <end position="31"/>
    </location>
</feature>
<feature type="compositionally biased region" description="Acidic residues" evidence="1">
    <location>
        <begin position="114"/>
        <end position="125"/>
    </location>
</feature>
<evidence type="ECO:0000313" key="3">
    <source>
        <dbReference type="EMBL" id="RIA56369.1"/>
    </source>
</evidence>
<organism evidence="3 4">
    <name type="scientific">Dichotomicrobium thermohalophilum</name>
    <dbReference type="NCBI Taxonomy" id="933063"/>
    <lineage>
        <taxon>Bacteria</taxon>
        <taxon>Pseudomonadati</taxon>
        <taxon>Pseudomonadota</taxon>
        <taxon>Alphaproteobacteria</taxon>
        <taxon>Hyphomicrobiales</taxon>
        <taxon>Hyphomicrobiaceae</taxon>
        <taxon>Dichotomicrobium</taxon>
    </lineage>
</organism>
<evidence type="ECO:0000313" key="4">
    <source>
        <dbReference type="Proteomes" id="UP000266273"/>
    </source>
</evidence>
<feature type="region of interest" description="Disordered" evidence="1">
    <location>
        <begin position="99"/>
        <end position="165"/>
    </location>
</feature>
<sequence length="193" mass="20915">MIRRYQSIRVNILPIAAAFALLTTSATSARAGEICIRCTAPEQTYRCAVVGNEVPADLRRRGFYCASRIAKDEGHDTCAAVRKETQCQGVQRSYVYDPHAAVPGPLADESQAGTEDEAERTEDDDGPPKTVVDLTRETARQTEESLEEAADQTVETTRGVGERVRDAAGTAATAVEEATRTTIRCIGSLFDDC</sequence>
<feature type="chain" id="PRO_5017305895" evidence="2">
    <location>
        <begin position="32"/>
        <end position="193"/>
    </location>
</feature>
<name>A0A397Q7B1_9HYPH</name>
<evidence type="ECO:0000256" key="2">
    <source>
        <dbReference type="SAM" id="SignalP"/>
    </source>
</evidence>
<keyword evidence="2" id="KW-0732">Signal</keyword>
<evidence type="ECO:0000256" key="1">
    <source>
        <dbReference type="SAM" id="MobiDB-lite"/>
    </source>
</evidence>
<accession>A0A397Q7B1</accession>
<dbReference type="RefSeq" id="WP_119061169.1">
    <property type="nucleotide sequence ID" value="NZ_QXDF01000001.1"/>
</dbReference>